<dbReference type="GO" id="GO:0044550">
    <property type="term" value="P:secondary metabolite biosynthetic process"/>
    <property type="evidence" value="ECO:0007669"/>
    <property type="project" value="TreeGrafter"/>
</dbReference>
<dbReference type="GO" id="GO:0004315">
    <property type="term" value="F:3-oxoacyl-[acyl-carrier-protein] synthase activity"/>
    <property type="evidence" value="ECO:0007669"/>
    <property type="project" value="InterPro"/>
</dbReference>
<evidence type="ECO:0000313" key="5">
    <source>
        <dbReference type="EMBL" id="GBF50909.1"/>
    </source>
</evidence>
<feature type="domain" description="Beta-ketoacyl-[acyl-carrier-protein] synthase III N-terminal" evidence="4">
    <location>
        <begin position="122"/>
        <end position="195"/>
    </location>
</feature>
<evidence type="ECO:0000313" key="6">
    <source>
        <dbReference type="Proteomes" id="UP000245133"/>
    </source>
</evidence>
<organism evidence="5 6">
    <name type="scientific">Leptospira ryugenii</name>
    <dbReference type="NCBI Taxonomy" id="1917863"/>
    <lineage>
        <taxon>Bacteria</taxon>
        <taxon>Pseudomonadati</taxon>
        <taxon>Spirochaetota</taxon>
        <taxon>Spirochaetia</taxon>
        <taxon>Leptospirales</taxon>
        <taxon>Leptospiraceae</taxon>
        <taxon>Leptospira</taxon>
    </lineage>
</organism>
<protein>
    <submittedName>
        <fullName evidence="5">Type III beta-ketoacyl synthase-like protein</fullName>
    </submittedName>
</protein>
<evidence type="ECO:0000256" key="2">
    <source>
        <dbReference type="ARBA" id="ARBA00023315"/>
    </source>
</evidence>
<gene>
    <name evidence="5" type="ORF">LPTSP4_24360</name>
</gene>
<dbReference type="SUPFAM" id="SSF53901">
    <property type="entry name" value="Thiolase-like"/>
    <property type="match status" value="1"/>
</dbReference>
<dbReference type="EMBL" id="BFBB01000007">
    <property type="protein sequence ID" value="GBF50909.1"/>
    <property type="molecule type" value="Genomic_DNA"/>
</dbReference>
<dbReference type="PANTHER" id="PTHR34069">
    <property type="entry name" value="3-OXOACYL-[ACYL-CARRIER-PROTEIN] SYNTHASE 3"/>
    <property type="match status" value="1"/>
</dbReference>
<dbReference type="PANTHER" id="PTHR34069:SF2">
    <property type="entry name" value="BETA-KETOACYL-[ACYL-CARRIER-PROTEIN] SYNTHASE III"/>
    <property type="match status" value="1"/>
</dbReference>
<dbReference type="GO" id="GO:0006633">
    <property type="term" value="P:fatty acid biosynthetic process"/>
    <property type="evidence" value="ECO:0007669"/>
    <property type="project" value="InterPro"/>
</dbReference>
<evidence type="ECO:0000259" key="3">
    <source>
        <dbReference type="Pfam" id="PF08541"/>
    </source>
</evidence>
<sequence length="327" mass="35979">MSRMGSKDLKYLGVEFRGVGHYLPERVIYNDEIKSRLKYPEMHPAEKAVIGNIGVTERHRVNETETVPYMAMKAAQDALADAKMKPEEIDLFILANWTDRYYLPDLAPQASKLTGTKNALAFDISTACTGFVHGVQMAACYLQSGRWKNALVVGSERFSVRTRMGGYGEFTAGDAAAGVVLSANPQTDTGLIDSFLVDVADLADIIVTGPPPQSYVKSYPELVTNAADLTLKAFDLLMEKYGLTEKDVDWVIPHPGTDVVVQDVLNRIKFPRERVLGNFDRVGNASAASIPIVISEYYKKGIIKKGQLLLTPAVGGGFYWGGLLFRF</sequence>
<proteinExistence type="predicted"/>
<comment type="caution">
    <text evidence="5">The sequence shown here is derived from an EMBL/GenBank/DDBJ whole genome shotgun (WGS) entry which is preliminary data.</text>
</comment>
<dbReference type="Proteomes" id="UP000245133">
    <property type="component" value="Unassembled WGS sequence"/>
</dbReference>
<evidence type="ECO:0000259" key="4">
    <source>
        <dbReference type="Pfam" id="PF08545"/>
    </source>
</evidence>
<dbReference type="InterPro" id="IPR016039">
    <property type="entry name" value="Thiolase-like"/>
</dbReference>
<reference evidence="5 6" key="1">
    <citation type="submission" date="2018-02" db="EMBL/GenBank/DDBJ databases">
        <title>Novel Leptospira species isolated from soil and water in Japan.</title>
        <authorList>
            <person name="Nakao R."/>
            <person name="Masuzawa T."/>
        </authorList>
    </citation>
    <scope>NUCLEOTIDE SEQUENCE [LARGE SCALE GENOMIC DNA]</scope>
    <source>
        <strain evidence="5 6">YH101</strain>
    </source>
</reference>
<dbReference type="InterPro" id="IPR013747">
    <property type="entry name" value="ACP_syn_III_C"/>
</dbReference>
<dbReference type="AlphaFoldDB" id="A0A2P2E233"/>
<keyword evidence="1" id="KW-0808">Transferase</keyword>
<feature type="domain" description="Beta-ketoacyl-[acyl-carrier-protein] synthase III C-terminal" evidence="3">
    <location>
        <begin position="238"/>
        <end position="326"/>
    </location>
</feature>
<dbReference type="Pfam" id="PF08541">
    <property type="entry name" value="ACP_syn_III_C"/>
    <property type="match status" value="1"/>
</dbReference>
<name>A0A2P2E233_9LEPT</name>
<keyword evidence="6" id="KW-1185">Reference proteome</keyword>
<dbReference type="InterPro" id="IPR013751">
    <property type="entry name" value="ACP_syn_III_N"/>
</dbReference>
<accession>A0A2P2E233</accession>
<dbReference type="CDD" id="cd00830">
    <property type="entry name" value="KAS_III"/>
    <property type="match status" value="1"/>
</dbReference>
<dbReference type="Pfam" id="PF08545">
    <property type="entry name" value="ACP_syn_III"/>
    <property type="match status" value="1"/>
</dbReference>
<evidence type="ECO:0000256" key="1">
    <source>
        <dbReference type="ARBA" id="ARBA00022679"/>
    </source>
</evidence>
<dbReference type="Gene3D" id="3.40.47.10">
    <property type="match status" value="1"/>
</dbReference>
<keyword evidence="2" id="KW-0012">Acyltransferase</keyword>